<dbReference type="Proteomes" id="UP001057375">
    <property type="component" value="Unassembled WGS sequence"/>
</dbReference>
<dbReference type="EMBL" id="BQXS01012674">
    <property type="protein sequence ID" value="GKT26729.1"/>
    <property type="molecule type" value="Genomic_DNA"/>
</dbReference>
<sequence length="231" mass="24809">PMTQATPPVGGLFSAIKSVAGGISHALVSTGLVGCSVGVVVHRKKGEKTEGDPQEKEEKTLSLSEHISRSSLTKVLFVATTSGTIHSLSLTDNTTTTVVTLPSITDISSLVQVSWMSEDGEEETAKVIEDIDYSAPPDILSITSYSRQLSKYSELIVLCCSHGIILLHCAALREGVFGVCMFPFDEPVLGCDIVVHNDMELLLAWTPSNIAVWDVLSVIMRSDTCIQESWG</sequence>
<protein>
    <submittedName>
        <fullName evidence="1">Uncharacterized protein</fullName>
    </submittedName>
</protein>
<feature type="non-terminal residue" evidence="1">
    <location>
        <position position="1"/>
    </location>
</feature>
<evidence type="ECO:0000313" key="2">
    <source>
        <dbReference type="Proteomes" id="UP001057375"/>
    </source>
</evidence>
<comment type="caution">
    <text evidence="1">The sequence shown here is derived from an EMBL/GenBank/DDBJ whole genome shotgun (WGS) entry which is preliminary data.</text>
</comment>
<keyword evidence="2" id="KW-1185">Reference proteome</keyword>
<name>A0ABQ5K6L8_9EUKA</name>
<proteinExistence type="predicted"/>
<accession>A0ABQ5K6L8</accession>
<gene>
    <name evidence="1" type="ORF">ADUPG1_013459</name>
</gene>
<evidence type="ECO:0000313" key="1">
    <source>
        <dbReference type="EMBL" id="GKT26729.1"/>
    </source>
</evidence>
<reference evidence="1" key="1">
    <citation type="submission" date="2022-03" db="EMBL/GenBank/DDBJ databases">
        <title>Draft genome sequence of Aduncisulcus paluster, a free-living microaerophilic Fornicata.</title>
        <authorList>
            <person name="Yuyama I."/>
            <person name="Kume K."/>
            <person name="Tamura T."/>
            <person name="Inagaki Y."/>
            <person name="Hashimoto T."/>
        </authorList>
    </citation>
    <scope>NUCLEOTIDE SEQUENCE</scope>
    <source>
        <strain evidence="1">NY0171</strain>
    </source>
</reference>
<organism evidence="1 2">
    <name type="scientific">Aduncisulcus paluster</name>
    <dbReference type="NCBI Taxonomy" id="2918883"/>
    <lineage>
        <taxon>Eukaryota</taxon>
        <taxon>Metamonada</taxon>
        <taxon>Carpediemonas-like organisms</taxon>
        <taxon>Aduncisulcus</taxon>
    </lineage>
</organism>